<feature type="non-terminal residue" evidence="1">
    <location>
        <position position="117"/>
    </location>
</feature>
<dbReference type="SUPFAM" id="SSF56219">
    <property type="entry name" value="DNase I-like"/>
    <property type="match status" value="1"/>
</dbReference>
<keyword evidence="2" id="KW-1185">Reference proteome</keyword>
<sequence>LTIMQLNTNKSDISTHDFLHGKGGNAGIVAIQEPHIDFLGNARPPPHHITIYPINHKQQYKETPTRSILLVNSKISTGSWTQLRINSPDVTAIQMTTEIGTIRIFNIYNDCGNDEAI</sequence>
<organism evidence="1 2">
    <name type="scientific">Gymnopus androsaceus JB14</name>
    <dbReference type="NCBI Taxonomy" id="1447944"/>
    <lineage>
        <taxon>Eukaryota</taxon>
        <taxon>Fungi</taxon>
        <taxon>Dikarya</taxon>
        <taxon>Basidiomycota</taxon>
        <taxon>Agaricomycotina</taxon>
        <taxon>Agaricomycetes</taxon>
        <taxon>Agaricomycetidae</taxon>
        <taxon>Agaricales</taxon>
        <taxon>Marasmiineae</taxon>
        <taxon>Omphalotaceae</taxon>
        <taxon>Gymnopus</taxon>
    </lineage>
</organism>
<evidence type="ECO:0000313" key="2">
    <source>
        <dbReference type="Proteomes" id="UP000799118"/>
    </source>
</evidence>
<evidence type="ECO:0000313" key="1">
    <source>
        <dbReference type="EMBL" id="KAE9407130.1"/>
    </source>
</evidence>
<gene>
    <name evidence="1" type="ORF">BT96DRAFT_751434</name>
</gene>
<name>A0A6A4IAU8_9AGAR</name>
<proteinExistence type="predicted"/>
<accession>A0A6A4IAU8</accession>
<dbReference type="EMBL" id="ML769397">
    <property type="protein sequence ID" value="KAE9407130.1"/>
    <property type="molecule type" value="Genomic_DNA"/>
</dbReference>
<dbReference type="OrthoDB" id="2840473at2759"/>
<dbReference type="AlphaFoldDB" id="A0A6A4IAU8"/>
<protein>
    <submittedName>
        <fullName evidence="1">Uncharacterized protein</fullName>
    </submittedName>
</protein>
<dbReference type="Proteomes" id="UP000799118">
    <property type="component" value="Unassembled WGS sequence"/>
</dbReference>
<reference evidence="1" key="1">
    <citation type="journal article" date="2019" name="Environ. Microbiol.">
        <title>Fungal ecological strategies reflected in gene transcription - a case study of two litter decomposers.</title>
        <authorList>
            <person name="Barbi F."/>
            <person name="Kohler A."/>
            <person name="Barry K."/>
            <person name="Baskaran P."/>
            <person name="Daum C."/>
            <person name="Fauchery L."/>
            <person name="Ihrmark K."/>
            <person name="Kuo A."/>
            <person name="LaButti K."/>
            <person name="Lipzen A."/>
            <person name="Morin E."/>
            <person name="Grigoriev I.V."/>
            <person name="Henrissat B."/>
            <person name="Lindahl B."/>
            <person name="Martin F."/>
        </authorList>
    </citation>
    <scope>NUCLEOTIDE SEQUENCE</scope>
    <source>
        <strain evidence="1">JB14</strain>
    </source>
</reference>
<feature type="non-terminal residue" evidence="1">
    <location>
        <position position="1"/>
    </location>
</feature>
<dbReference type="Gene3D" id="3.60.10.10">
    <property type="entry name" value="Endonuclease/exonuclease/phosphatase"/>
    <property type="match status" value="1"/>
</dbReference>
<dbReference type="InterPro" id="IPR036691">
    <property type="entry name" value="Endo/exonu/phosph_ase_sf"/>
</dbReference>